<keyword evidence="13 16" id="KW-0472">Membrane</keyword>
<name>A0A834MS50_VESGE</name>
<dbReference type="InterPro" id="IPR036396">
    <property type="entry name" value="Cyt_P450_sf"/>
</dbReference>
<dbReference type="PANTHER" id="PTHR24291">
    <property type="entry name" value="CYTOCHROME P450 FAMILY 4"/>
    <property type="match status" value="1"/>
</dbReference>
<comment type="subcellular location">
    <subcellularLocation>
        <location evidence="4">Endoplasmic reticulum membrane</location>
        <topology evidence="4">Peripheral membrane protein</topology>
    </subcellularLocation>
    <subcellularLocation>
        <location evidence="3">Microsome membrane</location>
        <topology evidence="3">Peripheral membrane protein</topology>
    </subcellularLocation>
</comment>
<dbReference type="GO" id="GO:0016705">
    <property type="term" value="F:oxidoreductase activity, acting on paired donors, with incorporation or reduction of molecular oxygen"/>
    <property type="evidence" value="ECO:0007669"/>
    <property type="project" value="InterPro"/>
</dbReference>
<evidence type="ECO:0008006" key="19">
    <source>
        <dbReference type="Google" id="ProtNLM"/>
    </source>
</evidence>
<dbReference type="GO" id="GO:0020037">
    <property type="term" value="F:heme binding"/>
    <property type="evidence" value="ECO:0007669"/>
    <property type="project" value="InterPro"/>
</dbReference>
<evidence type="ECO:0000256" key="12">
    <source>
        <dbReference type="ARBA" id="ARBA00023033"/>
    </source>
</evidence>
<comment type="similarity">
    <text evidence="5 15">Belongs to the cytochrome P450 family.</text>
</comment>
<dbReference type="GO" id="GO:0005506">
    <property type="term" value="F:iron ion binding"/>
    <property type="evidence" value="ECO:0007669"/>
    <property type="project" value="InterPro"/>
</dbReference>
<evidence type="ECO:0000256" key="6">
    <source>
        <dbReference type="ARBA" id="ARBA00022617"/>
    </source>
</evidence>
<protein>
    <recommendedName>
        <fullName evidence="19">Cytochrome P450</fullName>
    </recommendedName>
</protein>
<evidence type="ECO:0000256" key="1">
    <source>
        <dbReference type="ARBA" id="ARBA00001971"/>
    </source>
</evidence>
<dbReference type="InterPro" id="IPR001128">
    <property type="entry name" value="Cyt_P450"/>
</dbReference>
<evidence type="ECO:0000256" key="13">
    <source>
        <dbReference type="ARBA" id="ARBA00023136"/>
    </source>
</evidence>
<keyword evidence="9" id="KW-0492">Microsome</keyword>
<dbReference type="PANTHER" id="PTHR24291:SF189">
    <property type="entry name" value="CYTOCHROME P450 4C3-RELATED"/>
    <property type="match status" value="1"/>
</dbReference>
<evidence type="ECO:0000256" key="16">
    <source>
        <dbReference type="SAM" id="Phobius"/>
    </source>
</evidence>
<evidence type="ECO:0000256" key="7">
    <source>
        <dbReference type="ARBA" id="ARBA00022723"/>
    </source>
</evidence>
<keyword evidence="6 14" id="KW-0349">Heme</keyword>
<evidence type="ECO:0000313" key="17">
    <source>
        <dbReference type="EMBL" id="KAF7383342.1"/>
    </source>
</evidence>
<evidence type="ECO:0000256" key="2">
    <source>
        <dbReference type="ARBA" id="ARBA00003690"/>
    </source>
</evidence>
<evidence type="ECO:0000256" key="11">
    <source>
        <dbReference type="ARBA" id="ARBA00023004"/>
    </source>
</evidence>
<evidence type="ECO:0000313" key="18">
    <source>
        <dbReference type="Proteomes" id="UP000617340"/>
    </source>
</evidence>
<feature type="binding site" description="axial binding residue" evidence="14">
    <location>
        <position position="458"/>
    </location>
    <ligand>
        <name>heme</name>
        <dbReference type="ChEBI" id="CHEBI:30413"/>
    </ligand>
    <ligandPart>
        <name>Fe</name>
        <dbReference type="ChEBI" id="CHEBI:18248"/>
    </ligandPart>
</feature>
<evidence type="ECO:0000256" key="3">
    <source>
        <dbReference type="ARBA" id="ARBA00004174"/>
    </source>
</evidence>
<dbReference type="InterPro" id="IPR017972">
    <property type="entry name" value="Cyt_P450_CS"/>
</dbReference>
<feature type="transmembrane region" description="Helical" evidence="16">
    <location>
        <begin position="6"/>
        <end position="26"/>
    </location>
</feature>
<reference evidence="17" key="1">
    <citation type="journal article" date="2020" name="G3 (Bethesda)">
        <title>High-Quality Assemblies for Three Invasive Social Wasps from the &lt;i&gt;Vespula&lt;/i&gt; Genus.</title>
        <authorList>
            <person name="Harrop T.W.R."/>
            <person name="Guhlin J."/>
            <person name="McLaughlin G.M."/>
            <person name="Permina E."/>
            <person name="Stockwell P."/>
            <person name="Gilligan J."/>
            <person name="Le Lec M.F."/>
            <person name="Gruber M.A.M."/>
            <person name="Quinn O."/>
            <person name="Lovegrove M."/>
            <person name="Duncan E.J."/>
            <person name="Remnant E.J."/>
            <person name="Van Eeckhoven J."/>
            <person name="Graham B."/>
            <person name="Knapp R.A."/>
            <person name="Langford K.W."/>
            <person name="Kronenberg Z."/>
            <person name="Press M.O."/>
            <person name="Eacker S.M."/>
            <person name="Wilson-Rankin E.E."/>
            <person name="Purcell J."/>
            <person name="Lester P.J."/>
            <person name="Dearden P.K."/>
        </authorList>
    </citation>
    <scope>NUCLEOTIDE SEQUENCE</scope>
    <source>
        <strain evidence="17">Linc-1</strain>
    </source>
</reference>
<dbReference type="SUPFAM" id="SSF48264">
    <property type="entry name" value="Cytochrome P450"/>
    <property type="match status" value="1"/>
</dbReference>
<dbReference type="PRINTS" id="PR00385">
    <property type="entry name" value="P450"/>
</dbReference>
<evidence type="ECO:0000256" key="5">
    <source>
        <dbReference type="ARBA" id="ARBA00010617"/>
    </source>
</evidence>
<evidence type="ECO:0000256" key="15">
    <source>
        <dbReference type="RuleBase" id="RU000461"/>
    </source>
</evidence>
<comment type="function">
    <text evidence="2">May be involved in the metabolism of insect hormones and in the breakdown of synthetic insecticides.</text>
</comment>
<dbReference type="PRINTS" id="PR00463">
    <property type="entry name" value="EP450I"/>
</dbReference>
<evidence type="ECO:0000256" key="10">
    <source>
        <dbReference type="ARBA" id="ARBA00023002"/>
    </source>
</evidence>
<keyword evidence="8" id="KW-0256">Endoplasmic reticulum</keyword>
<keyword evidence="12 15" id="KW-0503">Monooxygenase</keyword>
<keyword evidence="16" id="KW-0812">Transmembrane</keyword>
<evidence type="ECO:0000256" key="9">
    <source>
        <dbReference type="ARBA" id="ARBA00022848"/>
    </source>
</evidence>
<comment type="cofactor">
    <cofactor evidence="1 14">
        <name>heme</name>
        <dbReference type="ChEBI" id="CHEBI:30413"/>
    </cofactor>
</comment>
<keyword evidence="16" id="KW-1133">Transmembrane helix</keyword>
<dbReference type="EMBL" id="JACSDZ010000019">
    <property type="protein sequence ID" value="KAF7383342.1"/>
    <property type="molecule type" value="Genomic_DNA"/>
</dbReference>
<keyword evidence="18" id="KW-1185">Reference proteome</keyword>
<evidence type="ECO:0000256" key="14">
    <source>
        <dbReference type="PIRSR" id="PIRSR602401-1"/>
    </source>
</evidence>
<gene>
    <name evidence="17" type="ORF">HZH68_015191</name>
</gene>
<evidence type="ECO:0000256" key="4">
    <source>
        <dbReference type="ARBA" id="ARBA00004406"/>
    </source>
</evidence>
<keyword evidence="11 14" id="KW-0408">Iron</keyword>
<accession>A0A834MS50</accession>
<dbReference type="GO" id="GO:0005789">
    <property type="term" value="C:endoplasmic reticulum membrane"/>
    <property type="evidence" value="ECO:0007669"/>
    <property type="project" value="UniProtKB-SubCell"/>
</dbReference>
<proteinExistence type="inferred from homology"/>
<evidence type="ECO:0000256" key="8">
    <source>
        <dbReference type="ARBA" id="ARBA00022824"/>
    </source>
</evidence>
<dbReference type="Gene3D" id="1.10.630.10">
    <property type="entry name" value="Cytochrome P450"/>
    <property type="match status" value="1"/>
</dbReference>
<sequence length="514" mass="59614">MEFIAIMIAITAILIGLFCGIVNNFLNKLYIYNTIKGFPGPKAYPIIGNAHLFIGNTGDITNRILKISKNYQSIYRLWLGMQLFIVINNSEYIKNVLKSPNITEKSEEYGILKLVVGNGLLTAPVSVWNTHRKFLNKVFLEKYLKSHTDVLVNHSIALIEKLETLIGEELDIRHYIFRCTLDIVYDNMFNTRINSLINENCKLAESIDCLMDTAMQRILKLWLRPDIIFYNTAIGKKLRTCMSCLDNITSNIIKEKKESMLRSKLNREQTKENSDHISLFMFQEQKPSFLQDLLFESFHEDVKYSEQDIRDEINTIVIAGSDTTATTISFVLLMLATFPDIQNEVYKELNQIYGSYDPKDISIKYDDLKDMKLLERVIKETLRLFPAAPFIARKVTQDIEVTKNWTIPKGSSVIFFIYNLHRNEKYWPQPLIFDPDRFLPGRYSSSNFFPFSYGRRNCIGQNFAMLEMTIIIATLVRKFVIKIDKPVEIAEIGVKLCLSLKPTEPIKLKFEKRM</sequence>
<comment type="caution">
    <text evidence="17">The sequence shown here is derived from an EMBL/GenBank/DDBJ whole genome shotgun (WGS) entry which is preliminary data.</text>
</comment>
<dbReference type="Proteomes" id="UP000617340">
    <property type="component" value="Unassembled WGS sequence"/>
</dbReference>
<dbReference type="PROSITE" id="PS00086">
    <property type="entry name" value="CYTOCHROME_P450"/>
    <property type="match status" value="1"/>
</dbReference>
<organism evidence="17 18">
    <name type="scientific">Vespula germanica</name>
    <name type="common">German yellow jacket</name>
    <name type="synonym">Paravespula germanica</name>
    <dbReference type="NCBI Taxonomy" id="30212"/>
    <lineage>
        <taxon>Eukaryota</taxon>
        <taxon>Metazoa</taxon>
        <taxon>Ecdysozoa</taxon>
        <taxon>Arthropoda</taxon>
        <taxon>Hexapoda</taxon>
        <taxon>Insecta</taxon>
        <taxon>Pterygota</taxon>
        <taxon>Neoptera</taxon>
        <taxon>Endopterygota</taxon>
        <taxon>Hymenoptera</taxon>
        <taxon>Apocrita</taxon>
        <taxon>Aculeata</taxon>
        <taxon>Vespoidea</taxon>
        <taxon>Vespidae</taxon>
        <taxon>Vespinae</taxon>
        <taxon>Vespula</taxon>
    </lineage>
</organism>
<dbReference type="Pfam" id="PF00067">
    <property type="entry name" value="p450"/>
    <property type="match status" value="1"/>
</dbReference>
<dbReference type="InterPro" id="IPR002401">
    <property type="entry name" value="Cyt_P450_E_grp-I"/>
</dbReference>
<keyword evidence="10 15" id="KW-0560">Oxidoreductase</keyword>
<dbReference type="GO" id="GO:0004497">
    <property type="term" value="F:monooxygenase activity"/>
    <property type="evidence" value="ECO:0007669"/>
    <property type="project" value="UniProtKB-KW"/>
</dbReference>
<keyword evidence="7 14" id="KW-0479">Metal-binding</keyword>
<dbReference type="AlphaFoldDB" id="A0A834MS50"/>
<dbReference type="InterPro" id="IPR050196">
    <property type="entry name" value="Cytochrome_P450_Monoox"/>
</dbReference>